<dbReference type="KEGG" id="csl:COCSUDRAFT_57125"/>
<dbReference type="GeneID" id="17039197"/>
<sequence length="224" mass="24518">MSTSQYMASKTEVSPPFVVPPWASTARAAFHTATHAMKSWLHGPDLRCSLNSPGNLDSEGDKRELQVYLLLRGIEWRPTGDNIDDIPLCAQKWTMSTCIARDAHGGSARSDSAEVAGDMWLLRSALCAPAAGEWPCEELSGKARGELPLLGEGMPCDWHSRVEIDASGICPHVWGQATWAVTEMEEMGAEQLRIPSDVLLWKEVQEWPWSTTVIDSLAAVLMAG</sequence>
<organism evidence="1 2">
    <name type="scientific">Coccomyxa subellipsoidea (strain C-169)</name>
    <name type="common">Green microalga</name>
    <dbReference type="NCBI Taxonomy" id="574566"/>
    <lineage>
        <taxon>Eukaryota</taxon>
        <taxon>Viridiplantae</taxon>
        <taxon>Chlorophyta</taxon>
        <taxon>core chlorophytes</taxon>
        <taxon>Trebouxiophyceae</taxon>
        <taxon>Trebouxiophyceae incertae sedis</taxon>
        <taxon>Coccomyxaceae</taxon>
        <taxon>Coccomyxa</taxon>
        <taxon>Coccomyxa subellipsoidea</taxon>
    </lineage>
</organism>
<reference evidence="1 2" key="1">
    <citation type="journal article" date="2012" name="Genome Biol.">
        <title>The genome of the polar eukaryotic microalga coccomyxa subellipsoidea reveals traits of cold adaptation.</title>
        <authorList>
            <person name="Blanc G."/>
            <person name="Agarkova I."/>
            <person name="Grimwood J."/>
            <person name="Kuo A."/>
            <person name="Brueggeman A."/>
            <person name="Dunigan D."/>
            <person name="Gurnon J."/>
            <person name="Ladunga I."/>
            <person name="Lindquist E."/>
            <person name="Lucas S."/>
            <person name="Pangilinan J."/>
            <person name="Proschold T."/>
            <person name="Salamov A."/>
            <person name="Schmutz J."/>
            <person name="Weeks D."/>
            <person name="Yamada T."/>
            <person name="Claverie J.M."/>
            <person name="Grigoriev I."/>
            <person name="Van Etten J."/>
            <person name="Lomsadze A."/>
            <person name="Borodovsky M."/>
        </authorList>
    </citation>
    <scope>NUCLEOTIDE SEQUENCE [LARGE SCALE GENOMIC DNA]</scope>
    <source>
        <strain evidence="1 2">C-169</strain>
    </source>
</reference>
<evidence type="ECO:0000313" key="1">
    <source>
        <dbReference type="EMBL" id="EIE21215.1"/>
    </source>
</evidence>
<dbReference type="EMBL" id="AGSI01000013">
    <property type="protein sequence ID" value="EIE21215.1"/>
    <property type="molecule type" value="Genomic_DNA"/>
</dbReference>
<accession>I0YS46</accession>
<name>I0YS46_COCSC</name>
<keyword evidence="2" id="KW-1185">Reference proteome</keyword>
<proteinExistence type="predicted"/>
<protein>
    <submittedName>
        <fullName evidence="1">Uncharacterized protein</fullName>
    </submittedName>
</protein>
<dbReference type="Proteomes" id="UP000007264">
    <property type="component" value="Unassembled WGS sequence"/>
</dbReference>
<gene>
    <name evidence="1" type="ORF">COCSUDRAFT_57125</name>
</gene>
<dbReference type="AlphaFoldDB" id="I0YS46"/>
<dbReference type="RefSeq" id="XP_005645759.1">
    <property type="nucleotide sequence ID" value="XM_005645702.1"/>
</dbReference>
<comment type="caution">
    <text evidence="1">The sequence shown here is derived from an EMBL/GenBank/DDBJ whole genome shotgun (WGS) entry which is preliminary data.</text>
</comment>
<evidence type="ECO:0000313" key="2">
    <source>
        <dbReference type="Proteomes" id="UP000007264"/>
    </source>
</evidence>